<dbReference type="AlphaFoldDB" id="A0AAN6UMW2"/>
<dbReference type="Proteomes" id="UP001304895">
    <property type="component" value="Unassembled WGS sequence"/>
</dbReference>
<evidence type="ECO:0000313" key="2">
    <source>
        <dbReference type="Proteomes" id="UP001304895"/>
    </source>
</evidence>
<evidence type="ECO:0000313" key="1">
    <source>
        <dbReference type="EMBL" id="KAK4135823.1"/>
    </source>
</evidence>
<sequence>MCPEGDILIGSVTIEVRRYVGFRGTKHSSLPQTHLLTLLGSYIVREVYSEGVKSLEIRQGFIRTQYQGYTTLLENKISAPKDARLPLFATSA</sequence>
<protein>
    <submittedName>
        <fullName evidence="1">Uncharacterized protein</fullName>
    </submittedName>
</protein>
<dbReference type="EMBL" id="MU853405">
    <property type="protein sequence ID" value="KAK4135823.1"/>
    <property type="molecule type" value="Genomic_DNA"/>
</dbReference>
<accession>A0AAN6UMW2</accession>
<comment type="caution">
    <text evidence="1">The sequence shown here is derived from an EMBL/GenBank/DDBJ whole genome shotgun (WGS) entry which is preliminary data.</text>
</comment>
<keyword evidence="2" id="KW-1185">Reference proteome</keyword>
<proteinExistence type="predicted"/>
<reference evidence="1" key="2">
    <citation type="submission" date="2023-05" db="EMBL/GenBank/DDBJ databases">
        <authorList>
            <consortium name="Lawrence Berkeley National Laboratory"/>
            <person name="Steindorff A."/>
            <person name="Hensen N."/>
            <person name="Bonometti L."/>
            <person name="Westerberg I."/>
            <person name="Brannstrom I.O."/>
            <person name="Guillou S."/>
            <person name="Cros-Aarteil S."/>
            <person name="Calhoun S."/>
            <person name="Haridas S."/>
            <person name="Kuo A."/>
            <person name="Mondo S."/>
            <person name="Pangilinan J."/>
            <person name="Riley R."/>
            <person name="Labutti K."/>
            <person name="Andreopoulos B."/>
            <person name="Lipzen A."/>
            <person name="Chen C."/>
            <person name="Yanf M."/>
            <person name="Daum C."/>
            <person name="Ng V."/>
            <person name="Clum A."/>
            <person name="Ohm R."/>
            <person name="Martin F."/>
            <person name="Silar P."/>
            <person name="Natvig D."/>
            <person name="Lalanne C."/>
            <person name="Gautier V."/>
            <person name="Ament-Velasquez S.L."/>
            <person name="Kruys A."/>
            <person name="Hutchinson M.I."/>
            <person name="Powell A.J."/>
            <person name="Barry K."/>
            <person name="Miller A.N."/>
            <person name="Grigoriev I.V."/>
            <person name="Debuchy R."/>
            <person name="Gladieux P."/>
            <person name="Thoren M.H."/>
            <person name="Johannesson H."/>
        </authorList>
    </citation>
    <scope>NUCLEOTIDE SEQUENCE</scope>
    <source>
        <strain evidence="1">CBS 123565</strain>
    </source>
</reference>
<name>A0AAN6UMW2_9PEZI</name>
<gene>
    <name evidence="1" type="ORF">BT67DRAFT_440704</name>
</gene>
<reference evidence="1" key="1">
    <citation type="journal article" date="2023" name="Mol. Phylogenet. Evol.">
        <title>Genome-scale phylogeny and comparative genomics of the fungal order Sordariales.</title>
        <authorList>
            <person name="Hensen N."/>
            <person name="Bonometti L."/>
            <person name="Westerberg I."/>
            <person name="Brannstrom I.O."/>
            <person name="Guillou S."/>
            <person name="Cros-Aarteil S."/>
            <person name="Calhoun S."/>
            <person name="Haridas S."/>
            <person name="Kuo A."/>
            <person name="Mondo S."/>
            <person name="Pangilinan J."/>
            <person name="Riley R."/>
            <person name="LaButti K."/>
            <person name="Andreopoulos B."/>
            <person name="Lipzen A."/>
            <person name="Chen C."/>
            <person name="Yan M."/>
            <person name="Daum C."/>
            <person name="Ng V."/>
            <person name="Clum A."/>
            <person name="Steindorff A."/>
            <person name="Ohm R.A."/>
            <person name="Martin F."/>
            <person name="Silar P."/>
            <person name="Natvig D.O."/>
            <person name="Lalanne C."/>
            <person name="Gautier V."/>
            <person name="Ament-Velasquez S.L."/>
            <person name="Kruys A."/>
            <person name="Hutchinson M.I."/>
            <person name="Powell A.J."/>
            <person name="Barry K."/>
            <person name="Miller A.N."/>
            <person name="Grigoriev I.V."/>
            <person name="Debuchy R."/>
            <person name="Gladieux P."/>
            <person name="Hiltunen Thoren M."/>
            <person name="Johannesson H."/>
        </authorList>
    </citation>
    <scope>NUCLEOTIDE SEQUENCE</scope>
    <source>
        <strain evidence="1">CBS 123565</strain>
    </source>
</reference>
<organism evidence="1 2">
    <name type="scientific">Trichocladium antarcticum</name>
    <dbReference type="NCBI Taxonomy" id="1450529"/>
    <lineage>
        <taxon>Eukaryota</taxon>
        <taxon>Fungi</taxon>
        <taxon>Dikarya</taxon>
        <taxon>Ascomycota</taxon>
        <taxon>Pezizomycotina</taxon>
        <taxon>Sordariomycetes</taxon>
        <taxon>Sordariomycetidae</taxon>
        <taxon>Sordariales</taxon>
        <taxon>Chaetomiaceae</taxon>
        <taxon>Trichocladium</taxon>
    </lineage>
</organism>